<feature type="transmembrane region" description="Helical" evidence="1">
    <location>
        <begin position="42"/>
        <end position="60"/>
    </location>
</feature>
<sequence length="80" mass="8596">MLAFTGIQAITMPSWEPALLPMSSAFVMGLIQGYLALTYQSLFPLIVAHFSFFVILLLFAKGAKGMGNAQGNPSSRPGLF</sequence>
<evidence type="ECO:0000313" key="3">
    <source>
        <dbReference type="Proteomes" id="UP000287188"/>
    </source>
</evidence>
<feature type="transmembrane region" description="Helical" evidence="1">
    <location>
        <begin position="18"/>
        <end position="36"/>
    </location>
</feature>
<organism evidence="2 3">
    <name type="scientific">Dictyobacter kobayashii</name>
    <dbReference type="NCBI Taxonomy" id="2014872"/>
    <lineage>
        <taxon>Bacteria</taxon>
        <taxon>Bacillati</taxon>
        <taxon>Chloroflexota</taxon>
        <taxon>Ktedonobacteria</taxon>
        <taxon>Ktedonobacterales</taxon>
        <taxon>Dictyobacteraceae</taxon>
        <taxon>Dictyobacter</taxon>
    </lineage>
</organism>
<gene>
    <name evidence="2" type="ORF">KDK_52740</name>
</gene>
<keyword evidence="1" id="KW-0472">Membrane</keyword>
<accession>A0A402AQV1</accession>
<comment type="caution">
    <text evidence="2">The sequence shown here is derived from an EMBL/GenBank/DDBJ whole genome shotgun (WGS) entry which is preliminary data.</text>
</comment>
<dbReference type="EMBL" id="BIFS01000001">
    <property type="protein sequence ID" value="GCE21474.1"/>
    <property type="molecule type" value="Genomic_DNA"/>
</dbReference>
<reference evidence="3" key="1">
    <citation type="submission" date="2018-12" db="EMBL/GenBank/DDBJ databases">
        <title>Tengunoibacter tsumagoiensis gen. nov., sp. nov., Dictyobacter kobayashii sp. nov., D. alpinus sp. nov., and D. joshuensis sp. nov. and description of Dictyobacteraceae fam. nov. within the order Ktedonobacterales isolated from Tengu-no-mugimeshi.</title>
        <authorList>
            <person name="Wang C.M."/>
            <person name="Zheng Y."/>
            <person name="Sakai Y."/>
            <person name="Toyoda A."/>
            <person name="Minakuchi Y."/>
            <person name="Abe K."/>
            <person name="Yokota A."/>
            <person name="Yabe S."/>
        </authorList>
    </citation>
    <scope>NUCLEOTIDE SEQUENCE [LARGE SCALE GENOMIC DNA]</scope>
    <source>
        <strain evidence="3">Uno11</strain>
    </source>
</reference>
<keyword evidence="1" id="KW-0812">Transmembrane</keyword>
<evidence type="ECO:0000256" key="1">
    <source>
        <dbReference type="SAM" id="Phobius"/>
    </source>
</evidence>
<proteinExistence type="predicted"/>
<evidence type="ECO:0008006" key="4">
    <source>
        <dbReference type="Google" id="ProtNLM"/>
    </source>
</evidence>
<keyword evidence="1" id="KW-1133">Transmembrane helix</keyword>
<keyword evidence="3" id="KW-1185">Reference proteome</keyword>
<protein>
    <recommendedName>
        <fullName evidence="4">CPBP family intramembrane metalloprotease</fullName>
    </recommendedName>
</protein>
<dbReference type="Proteomes" id="UP000287188">
    <property type="component" value="Unassembled WGS sequence"/>
</dbReference>
<evidence type="ECO:0000313" key="2">
    <source>
        <dbReference type="EMBL" id="GCE21474.1"/>
    </source>
</evidence>
<name>A0A402AQV1_9CHLR</name>
<dbReference type="AlphaFoldDB" id="A0A402AQV1"/>